<evidence type="ECO:0000313" key="2">
    <source>
        <dbReference type="Proteomes" id="UP000248039"/>
    </source>
</evidence>
<dbReference type="Proteomes" id="UP000248039">
    <property type="component" value="Unassembled WGS sequence"/>
</dbReference>
<evidence type="ECO:0000313" key="1">
    <source>
        <dbReference type="EMBL" id="PYC87894.1"/>
    </source>
</evidence>
<comment type="caution">
    <text evidence="1">The sequence shown here is derived from an EMBL/GenBank/DDBJ whole genome shotgun (WGS) entry which is preliminary data.</text>
</comment>
<proteinExistence type="predicted"/>
<organism evidence="1 2">
    <name type="scientific">Streptomyces tateyamensis</name>
    <dbReference type="NCBI Taxonomy" id="565073"/>
    <lineage>
        <taxon>Bacteria</taxon>
        <taxon>Bacillati</taxon>
        <taxon>Actinomycetota</taxon>
        <taxon>Actinomycetes</taxon>
        <taxon>Kitasatosporales</taxon>
        <taxon>Streptomycetaceae</taxon>
        <taxon>Streptomyces</taxon>
    </lineage>
</organism>
<accession>A0A2V4PNL8</accession>
<dbReference type="AlphaFoldDB" id="A0A2V4PNL8"/>
<name>A0A2V4PNL8_9ACTN</name>
<keyword evidence="2" id="KW-1185">Reference proteome</keyword>
<dbReference type="EMBL" id="PYBW01000010">
    <property type="protein sequence ID" value="PYC87894.1"/>
    <property type="molecule type" value="Genomic_DNA"/>
</dbReference>
<reference evidence="1 2" key="1">
    <citation type="submission" date="2018-03" db="EMBL/GenBank/DDBJ databases">
        <title>Bioinformatic expansion and discovery of thiopeptide antibiotics.</title>
        <authorList>
            <person name="Schwalen C.J."/>
            <person name="Hudson G.A."/>
            <person name="Mitchell D.A."/>
        </authorList>
    </citation>
    <scope>NUCLEOTIDE SEQUENCE [LARGE SCALE GENOMIC DNA]</scope>
    <source>
        <strain evidence="1 2">ATCC 21389</strain>
    </source>
</reference>
<protein>
    <submittedName>
        <fullName evidence="1">Uncharacterized protein</fullName>
    </submittedName>
</protein>
<gene>
    <name evidence="1" type="ORF">C7C46_02315</name>
</gene>
<sequence>MSRLSDAVAASRSQATAAECKLRAALARAGVVLPSLCVDRTGMVTGVTLVELGRATAETTEVLADLILEGVNARNGRTN</sequence>
<dbReference type="RefSeq" id="WP_110665062.1">
    <property type="nucleotide sequence ID" value="NZ_PYBW01000010.1"/>
</dbReference>